<feature type="active site" description="Acyl-thioester intermediate" evidence="4">
    <location>
        <position position="91"/>
    </location>
</feature>
<proteinExistence type="inferred from homology"/>
<dbReference type="GO" id="GO:0003988">
    <property type="term" value="F:acetyl-CoA C-acyltransferase activity"/>
    <property type="evidence" value="ECO:0007669"/>
    <property type="project" value="UniProtKB-ARBA"/>
</dbReference>
<evidence type="ECO:0000313" key="8">
    <source>
        <dbReference type="EMBL" id="NML47188.1"/>
    </source>
</evidence>
<dbReference type="GO" id="GO:0005829">
    <property type="term" value="C:cytosol"/>
    <property type="evidence" value="ECO:0007669"/>
    <property type="project" value="TreeGrafter"/>
</dbReference>
<sequence length="395" mass="41279">MRFDDAFIPVPLLWSSPFIRWQGAAADVSALDLATQVTRDALAAASYDPAETAQIVFGTTIPQPNTFYAPPWIAARLGMTGIGGPAIAQACATAVACLANAAAATQLGGGDTQLVVTADRTSNGPLLVYPRSASMGGAPQTTHWVLDSFAADPWTAESMLYTAECTATDGGFTREQCDELTLLRYSQYQDALKDGRALQKRYFRPIVIESRKSRTVLEADEGISDYSAAGLARLSPAKPGGAITPGTQTHPADGAAGAIVTSREKARRYADGQPVLRLLSAGFARAEKGRMPKAPALAAHKALAAAGKQVGDLKVVTTHNPFAVNDLWLARETGFPLERMNPLGCSLIYGHPQAPTGLRAIAELAQALVLQGGGVGLFTGCAAGDMGAAVVVEVL</sequence>
<keyword evidence="9" id="KW-1185">Reference proteome</keyword>
<reference evidence="8 9" key="1">
    <citation type="submission" date="2020-04" db="EMBL/GenBank/DDBJ databases">
        <title>Ramlibacter sp. G-1-2-2 isolated from soil.</title>
        <authorList>
            <person name="Dahal R.H."/>
        </authorList>
    </citation>
    <scope>NUCLEOTIDE SEQUENCE [LARGE SCALE GENOMIC DNA]</scope>
    <source>
        <strain evidence="8 9">G-1-2-2</strain>
    </source>
</reference>
<evidence type="ECO:0000256" key="1">
    <source>
        <dbReference type="ARBA" id="ARBA00010982"/>
    </source>
</evidence>
<dbReference type="Gene3D" id="3.40.47.10">
    <property type="match status" value="2"/>
</dbReference>
<dbReference type="AlphaFoldDB" id="A0A848HHM4"/>
<evidence type="ECO:0000313" key="9">
    <source>
        <dbReference type="Proteomes" id="UP000541185"/>
    </source>
</evidence>
<protein>
    <submittedName>
        <fullName evidence="8">Thiolase family protein</fullName>
    </submittedName>
</protein>
<dbReference type="InterPro" id="IPR020617">
    <property type="entry name" value="Thiolase_C"/>
</dbReference>
<feature type="active site" description="Proton acceptor" evidence="4">
    <location>
        <position position="381"/>
    </location>
</feature>
<dbReference type="InterPro" id="IPR002155">
    <property type="entry name" value="Thiolase"/>
</dbReference>
<dbReference type="PIRSF" id="PIRSF000429">
    <property type="entry name" value="Ac-CoA_Ac_transf"/>
    <property type="match status" value="1"/>
</dbReference>
<comment type="caution">
    <text evidence="8">The sequence shown here is derived from an EMBL/GenBank/DDBJ whole genome shotgun (WGS) entry which is preliminary data.</text>
</comment>
<accession>A0A848HHM4</accession>
<feature type="active site" description="Proton acceptor" evidence="4">
    <location>
        <position position="351"/>
    </location>
</feature>
<evidence type="ECO:0000256" key="4">
    <source>
        <dbReference type="PIRSR" id="PIRSR000429-1"/>
    </source>
</evidence>
<dbReference type="Pfam" id="PF02803">
    <property type="entry name" value="Thiolase_C"/>
    <property type="match status" value="1"/>
</dbReference>
<dbReference type="RefSeq" id="WP_169421476.1">
    <property type="nucleotide sequence ID" value="NZ_JABBFX010000003.1"/>
</dbReference>
<name>A0A848HHM4_9BURK</name>
<evidence type="ECO:0000259" key="6">
    <source>
        <dbReference type="Pfam" id="PF00108"/>
    </source>
</evidence>
<dbReference type="Proteomes" id="UP000541185">
    <property type="component" value="Unassembled WGS sequence"/>
</dbReference>
<organism evidence="8 9">
    <name type="scientific">Ramlibacter agri</name>
    <dbReference type="NCBI Taxonomy" id="2728837"/>
    <lineage>
        <taxon>Bacteria</taxon>
        <taxon>Pseudomonadati</taxon>
        <taxon>Pseudomonadota</taxon>
        <taxon>Betaproteobacteria</taxon>
        <taxon>Burkholderiales</taxon>
        <taxon>Comamonadaceae</taxon>
        <taxon>Ramlibacter</taxon>
    </lineage>
</organism>
<dbReference type="EMBL" id="JABBFX010000003">
    <property type="protein sequence ID" value="NML47188.1"/>
    <property type="molecule type" value="Genomic_DNA"/>
</dbReference>
<keyword evidence="3 5" id="KW-0012">Acyltransferase</keyword>
<gene>
    <name evidence="8" type="ORF">HHL11_25805</name>
</gene>
<dbReference type="InterPro" id="IPR020616">
    <property type="entry name" value="Thiolase_N"/>
</dbReference>
<dbReference type="Pfam" id="PF00108">
    <property type="entry name" value="Thiolase_N"/>
    <property type="match status" value="1"/>
</dbReference>
<dbReference type="SUPFAM" id="SSF53901">
    <property type="entry name" value="Thiolase-like"/>
    <property type="match status" value="2"/>
</dbReference>
<evidence type="ECO:0000256" key="3">
    <source>
        <dbReference type="ARBA" id="ARBA00023315"/>
    </source>
</evidence>
<feature type="domain" description="Thiolase N-terminal" evidence="6">
    <location>
        <begin position="17"/>
        <end position="263"/>
    </location>
</feature>
<evidence type="ECO:0000259" key="7">
    <source>
        <dbReference type="Pfam" id="PF02803"/>
    </source>
</evidence>
<dbReference type="PANTHER" id="PTHR18919:SF107">
    <property type="entry name" value="ACETYL-COA ACETYLTRANSFERASE, CYTOSOLIC"/>
    <property type="match status" value="1"/>
</dbReference>
<evidence type="ECO:0000256" key="2">
    <source>
        <dbReference type="ARBA" id="ARBA00022679"/>
    </source>
</evidence>
<comment type="similarity">
    <text evidence="1 5">Belongs to the thiolase-like superfamily. Thiolase family.</text>
</comment>
<dbReference type="InterPro" id="IPR016039">
    <property type="entry name" value="Thiolase-like"/>
</dbReference>
<evidence type="ECO:0000256" key="5">
    <source>
        <dbReference type="RuleBase" id="RU003557"/>
    </source>
</evidence>
<keyword evidence="2 5" id="KW-0808">Transferase</keyword>
<dbReference type="PANTHER" id="PTHR18919">
    <property type="entry name" value="ACETYL-COA C-ACYLTRANSFERASE"/>
    <property type="match status" value="1"/>
</dbReference>
<dbReference type="CDD" id="cd00751">
    <property type="entry name" value="thiolase"/>
    <property type="match status" value="1"/>
</dbReference>
<feature type="domain" description="Thiolase C-terminal" evidence="7">
    <location>
        <begin position="282"/>
        <end position="393"/>
    </location>
</feature>